<dbReference type="Proteomes" id="UP001604277">
    <property type="component" value="Unassembled WGS sequence"/>
</dbReference>
<organism evidence="1 2">
    <name type="scientific">Forsythia ovata</name>
    <dbReference type="NCBI Taxonomy" id="205694"/>
    <lineage>
        <taxon>Eukaryota</taxon>
        <taxon>Viridiplantae</taxon>
        <taxon>Streptophyta</taxon>
        <taxon>Embryophyta</taxon>
        <taxon>Tracheophyta</taxon>
        <taxon>Spermatophyta</taxon>
        <taxon>Magnoliopsida</taxon>
        <taxon>eudicotyledons</taxon>
        <taxon>Gunneridae</taxon>
        <taxon>Pentapetalae</taxon>
        <taxon>asterids</taxon>
        <taxon>lamiids</taxon>
        <taxon>Lamiales</taxon>
        <taxon>Oleaceae</taxon>
        <taxon>Forsythieae</taxon>
        <taxon>Forsythia</taxon>
    </lineage>
</organism>
<name>A0ABD1QQN5_9LAMI</name>
<protein>
    <submittedName>
        <fullName evidence="1">Zinc finger CCCH domain-containing protein 30</fullName>
    </submittedName>
</protein>
<evidence type="ECO:0000313" key="1">
    <source>
        <dbReference type="EMBL" id="KAL2478533.1"/>
    </source>
</evidence>
<reference evidence="2" key="1">
    <citation type="submission" date="2024-07" db="EMBL/GenBank/DDBJ databases">
        <title>Two chromosome-level genome assemblies of Korean endemic species Abeliophyllum distichum and Forsythia ovata (Oleaceae).</title>
        <authorList>
            <person name="Jang H."/>
        </authorList>
    </citation>
    <scope>NUCLEOTIDE SEQUENCE [LARGE SCALE GENOMIC DNA]</scope>
</reference>
<dbReference type="EMBL" id="JBFOLJ010000014">
    <property type="protein sequence ID" value="KAL2478533.1"/>
    <property type="molecule type" value="Genomic_DNA"/>
</dbReference>
<accession>A0ABD1QQN5</accession>
<gene>
    <name evidence="1" type="ORF">Fot_47547</name>
</gene>
<sequence>MPFSPRSIDHALLQASFGVPSSGRMSPRSMKRMASMNSWVSMLAQREKHQKEFRSLSSRDLGSNDMAAVASSKDTWSNWGSSTGKPNWAVNADKFGKLKRSSSFEILNGTEEPNLSWVESLVKESPQETKEKSSPHVFCTRFGYTYW</sequence>
<proteinExistence type="predicted"/>
<keyword evidence="2" id="KW-1185">Reference proteome</keyword>
<dbReference type="AlphaFoldDB" id="A0ABD1QQN5"/>
<comment type="caution">
    <text evidence="1">The sequence shown here is derived from an EMBL/GenBank/DDBJ whole genome shotgun (WGS) entry which is preliminary data.</text>
</comment>
<evidence type="ECO:0000313" key="2">
    <source>
        <dbReference type="Proteomes" id="UP001604277"/>
    </source>
</evidence>